<reference evidence="1" key="2">
    <citation type="submission" date="2004-09" db="EMBL/GenBank/DDBJ databases">
        <authorList>
            <person name="Gloeckner G."/>
            <person name="Schilhabel M."/>
            <person name="Lehmann R."/>
            <person name="Platzer M."/>
        </authorList>
    </citation>
    <scope>NUCLEOTIDE SEQUENCE</scope>
    <source>
        <strain evidence="1">PBi</strain>
    </source>
</reference>
<proteinExistence type="predicted"/>
<organism evidence="1">
    <name type="scientific">Borrelia garinii subsp. bavariensis (strain ATCC BAA-2496 / DSM 23469 / PBi)</name>
    <name type="common">Borreliella bavariensis</name>
    <dbReference type="NCBI Taxonomy" id="290434"/>
    <lineage>
        <taxon>Bacteria</taxon>
        <taxon>Pseudomonadati</taxon>
        <taxon>Spirochaetota</taxon>
        <taxon>Spirochaetia</taxon>
        <taxon>Spirochaetales</taxon>
        <taxon>Borreliaceae</taxon>
        <taxon>Borreliella</taxon>
    </lineage>
</organism>
<evidence type="ECO:0000313" key="1">
    <source>
        <dbReference type="EMBL" id="AAU86149.1"/>
    </source>
</evidence>
<evidence type="ECO:0000313" key="2">
    <source>
        <dbReference type="Proteomes" id="UP000002276"/>
    </source>
</evidence>
<geneLocation type="plasmid" evidence="2">
    <name>27</name>
</geneLocation>
<dbReference type="AlphaFoldDB" id="A0A7M4BKZ7"/>
<gene>
    <name evidence="1" type="ordered locus">BGP298</name>
</gene>
<protein>
    <submittedName>
        <fullName evidence="1">Uncharacterized protein</fullName>
    </submittedName>
</protein>
<name>A0A7M4BKZ7_BORGP</name>
<dbReference type="EMBL" id="AY722941">
    <property type="protein sequence ID" value="AAU86149.1"/>
    <property type="molecule type" value="Genomic_DNA"/>
</dbReference>
<reference evidence="1" key="1">
    <citation type="journal article" date="2004" name="Nucleic Acids Res.">
        <title>Comparative analysis of the Borrelia garinii genome.</title>
        <authorList>
            <person name="Glockner G."/>
            <person name="Lehmann R."/>
            <person name="Romualdi A."/>
            <person name="Pradella S."/>
            <person name="Schulte-Spechtel U."/>
            <person name="Schilhabel M."/>
            <person name="Wilske B."/>
            <person name="Suhnel J."/>
            <person name="Platzer M."/>
        </authorList>
    </citation>
    <scope>NUCLEOTIDE SEQUENCE [LARGE SCALE GENOMIC DNA]</scope>
    <source>
        <strain>ATCC BAA-2496 / DSM 23469 / PBi</strain>
        <strain evidence="1">PBi</strain>
        <plasmid>27</plasmid>
    </source>
</reference>
<sequence>MKTTNITIYAKYNVNLKKSVEFKKENLQKECEHIKTNIFNVLIERLEKKANIEILKPILKTYLNSKKKLEYNKVFDNTYYCELLEIIENEKNSSMVEEFGKKVV</sequence>
<accession>A0A7M4BKZ7</accession>